<protein>
    <recommendedName>
        <fullName evidence="1">DUF5615 domain-containing protein</fullName>
    </recommendedName>
</protein>
<organism evidence="2">
    <name type="scientific">hydrothermal vent metagenome</name>
    <dbReference type="NCBI Taxonomy" id="652676"/>
    <lineage>
        <taxon>unclassified sequences</taxon>
        <taxon>metagenomes</taxon>
        <taxon>ecological metagenomes</taxon>
    </lineage>
</organism>
<feature type="domain" description="DUF5615" evidence="1">
    <location>
        <begin position="8"/>
        <end position="112"/>
    </location>
</feature>
<accession>A0A3B0UG93</accession>
<evidence type="ECO:0000313" key="2">
    <source>
        <dbReference type="EMBL" id="VAW30041.1"/>
    </source>
</evidence>
<dbReference type="AlphaFoldDB" id="A0A3B0UG93"/>
<name>A0A3B0UG93_9ZZZZ</name>
<evidence type="ECO:0000259" key="1">
    <source>
        <dbReference type="Pfam" id="PF18480"/>
    </source>
</evidence>
<dbReference type="Pfam" id="PF18480">
    <property type="entry name" value="DUF5615"/>
    <property type="match status" value="1"/>
</dbReference>
<dbReference type="EMBL" id="UOEU01000023">
    <property type="protein sequence ID" value="VAW30041.1"/>
    <property type="molecule type" value="Genomic_DNA"/>
</dbReference>
<reference evidence="2" key="1">
    <citation type="submission" date="2018-06" db="EMBL/GenBank/DDBJ databases">
        <authorList>
            <person name="Zhirakovskaya E."/>
        </authorList>
    </citation>
    <scope>NUCLEOTIDE SEQUENCE</scope>
</reference>
<gene>
    <name evidence="2" type="ORF">MNBD_CHLOROFLEXI01-2934</name>
</gene>
<dbReference type="InterPro" id="IPR041049">
    <property type="entry name" value="DUF5615"/>
</dbReference>
<proteinExistence type="predicted"/>
<sequence length="115" mass="13304">MSQLFIELYLDEDVHVVIADLLQGRGFVAITARDEGQLARSDEEQLAYAVSQHKTLLTHNRHDFEALAQEYASAGKTHYGIILAVRYPPYEIVRRLMRFLNHVTADEMQNQVRYI</sequence>